<gene>
    <name evidence="17" type="ORF">PMG11_02613</name>
</gene>
<evidence type="ECO:0000256" key="8">
    <source>
        <dbReference type="ARBA" id="ARBA00023002"/>
    </source>
</evidence>
<dbReference type="CDD" id="cd13854">
    <property type="entry name" value="CuRO_1_MaLCC_like"/>
    <property type="match status" value="1"/>
</dbReference>
<evidence type="ECO:0000256" key="3">
    <source>
        <dbReference type="ARBA" id="ARBA00010609"/>
    </source>
</evidence>
<dbReference type="STRING" id="104259.A0A0F7TLT2"/>
<evidence type="ECO:0000256" key="11">
    <source>
        <dbReference type="ARBA" id="ARBA00023180"/>
    </source>
</evidence>
<evidence type="ECO:0000256" key="10">
    <source>
        <dbReference type="ARBA" id="ARBA00023157"/>
    </source>
</evidence>
<dbReference type="FunFam" id="2.60.40.420:FF:000046">
    <property type="entry name" value="Multicopper oxidase"/>
    <property type="match status" value="1"/>
</dbReference>
<dbReference type="Pfam" id="PF07731">
    <property type="entry name" value="Cu-oxidase_2"/>
    <property type="match status" value="1"/>
</dbReference>
<evidence type="ECO:0000259" key="14">
    <source>
        <dbReference type="Pfam" id="PF00394"/>
    </source>
</evidence>
<keyword evidence="5" id="KW-0479">Metal-binding</keyword>
<reference evidence="18" key="1">
    <citation type="journal article" date="2015" name="Genome Announc.">
        <title>Draft genome sequence of the fungus Penicillium brasilianum MG11.</title>
        <authorList>
            <person name="Horn F."/>
            <person name="Linde J."/>
            <person name="Mattern D.J."/>
            <person name="Walther G."/>
            <person name="Guthke R."/>
            <person name="Brakhage A.A."/>
            <person name="Valiante V."/>
        </authorList>
    </citation>
    <scope>NUCLEOTIDE SEQUENCE [LARGE SCALE GENOMIC DNA]</scope>
    <source>
        <strain evidence="18">MG11</strain>
    </source>
</reference>
<feature type="signal peptide" evidence="13">
    <location>
        <begin position="1"/>
        <end position="16"/>
    </location>
</feature>
<dbReference type="SUPFAM" id="SSF49503">
    <property type="entry name" value="Cupredoxins"/>
    <property type="match status" value="3"/>
</dbReference>
<evidence type="ECO:0000256" key="5">
    <source>
        <dbReference type="ARBA" id="ARBA00022723"/>
    </source>
</evidence>
<keyword evidence="12" id="KW-0439">Lignin degradation</keyword>
<dbReference type="InterPro" id="IPR045087">
    <property type="entry name" value="Cu-oxidase_fam"/>
</dbReference>
<accession>A0A0F7TLT2</accession>
<dbReference type="InterPro" id="IPR008972">
    <property type="entry name" value="Cupredoxin"/>
</dbReference>
<dbReference type="Gene3D" id="2.60.40.420">
    <property type="entry name" value="Cupredoxins - blue copper proteins"/>
    <property type="match status" value="3"/>
</dbReference>
<keyword evidence="6 13" id="KW-0732">Signal</keyword>
<dbReference type="EC" id="1.10.3.2" evidence="4"/>
<dbReference type="AlphaFoldDB" id="A0A0F7TLT2"/>
<dbReference type="Proteomes" id="UP000042958">
    <property type="component" value="Unassembled WGS sequence"/>
</dbReference>
<feature type="domain" description="Plastocyanin-like" evidence="16">
    <location>
        <begin position="70"/>
        <end position="186"/>
    </location>
</feature>
<feature type="domain" description="Plastocyanin-like" evidence="14">
    <location>
        <begin position="198"/>
        <end position="331"/>
    </location>
</feature>
<evidence type="ECO:0000256" key="7">
    <source>
        <dbReference type="ARBA" id="ARBA00022737"/>
    </source>
</evidence>
<comment type="cofactor">
    <cofactor evidence="2">
        <name>Cu cation</name>
        <dbReference type="ChEBI" id="CHEBI:23378"/>
    </cofactor>
</comment>
<evidence type="ECO:0000259" key="16">
    <source>
        <dbReference type="Pfam" id="PF07732"/>
    </source>
</evidence>
<keyword evidence="18" id="KW-1185">Reference proteome</keyword>
<evidence type="ECO:0000256" key="1">
    <source>
        <dbReference type="ARBA" id="ARBA00000349"/>
    </source>
</evidence>
<dbReference type="InterPro" id="IPR011707">
    <property type="entry name" value="Cu-oxidase-like_N"/>
</dbReference>
<dbReference type="PANTHER" id="PTHR11709">
    <property type="entry name" value="MULTI-COPPER OXIDASE"/>
    <property type="match status" value="1"/>
</dbReference>
<evidence type="ECO:0000259" key="15">
    <source>
        <dbReference type="Pfam" id="PF07731"/>
    </source>
</evidence>
<evidence type="ECO:0000256" key="6">
    <source>
        <dbReference type="ARBA" id="ARBA00022729"/>
    </source>
</evidence>
<comment type="similarity">
    <text evidence="3">Belongs to the multicopper oxidase family.</text>
</comment>
<dbReference type="EMBL" id="CDHK01000002">
    <property type="protein sequence ID" value="CEJ56405.1"/>
    <property type="molecule type" value="Genomic_DNA"/>
</dbReference>
<keyword evidence="7" id="KW-0677">Repeat</keyword>
<keyword evidence="10" id="KW-1015">Disulfide bond</keyword>
<dbReference type="FunFam" id="2.60.40.420:FF:000021">
    <property type="entry name" value="Extracellular dihydrogeodin oxidase/laccase"/>
    <property type="match status" value="1"/>
</dbReference>
<keyword evidence="8" id="KW-0560">Oxidoreductase</keyword>
<dbReference type="GO" id="GO:0005507">
    <property type="term" value="F:copper ion binding"/>
    <property type="evidence" value="ECO:0007669"/>
    <property type="project" value="InterPro"/>
</dbReference>
<keyword evidence="11" id="KW-0325">Glycoprotein</keyword>
<organism evidence="17 18">
    <name type="scientific">Penicillium brasilianum</name>
    <dbReference type="NCBI Taxonomy" id="104259"/>
    <lineage>
        <taxon>Eukaryota</taxon>
        <taxon>Fungi</taxon>
        <taxon>Dikarya</taxon>
        <taxon>Ascomycota</taxon>
        <taxon>Pezizomycotina</taxon>
        <taxon>Eurotiomycetes</taxon>
        <taxon>Eurotiomycetidae</taxon>
        <taxon>Eurotiales</taxon>
        <taxon>Aspergillaceae</taxon>
        <taxon>Penicillium</taxon>
    </lineage>
</organism>
<feature type="chain" id="PRO_5002522415" description="laccase" evidence="13">
    <location>
        <begin position="17"/>
        <end position="570"/>
    </location>
</feature>
<evidence type="ECO:0000313" key="18">
    <source>
        <dbReference type="Proteomes" id="UP000042958"/>
    </source>
</evidence>
<dbReference type="GO" id="GO:0046274">
    <property type="term" value="P:lignin catabolic process"/>
    <property type="evidence" value="ECO:0007669"/>
    <property type="project" value="UniProtKB-KW"/>
</dbReference>
<dbReference type="CDD" id="cd13901">
    <property type="entry name" value="CuRO_3_MaLCC_like"/>
    <property type="match status" value="1"/>
</dbReference>
<evidence type="ECO:0000313" key="17">
    <source>
        <dbReference type="EMBL" id="CEJ56405.1"/>
    </source>
</evidence>
<evidence type="ECO:0000256" key="12">
    <source>
        <dbReference type="ARBA" id="ARBA00023185"/>
    </source>
</evidence>
<dbReference type="InterPro" id="IPR011706">
    <property type="entry name" value="Cu-oxidase_C"/>
</dbReference>
<dbReference type="CDD" id="cd13880">
    <property type="entry name" value="CuRO_2_MaLCC_like"/>
    <property type="match status" value="1"/>
</dbReference>
<evidence type="ECO:0000256" key="9">
    <source>
        <dbReference type="ARBA" id="ARBA00023008"/>
    </source>
</evidence>
<evidence type="ECO:0000256" key="13">
    <source>
        <dbReference type="SAM" id="SignalP"/>
    </source>
</evidence>
<feature type="domain" description="Plastocyanin-like" evidence="15">
    <location>
        <begin position="411"/>
        <end position="534"/>
    </location>
</feature>
<dbReference type="InterPro" id="IPR001117">
    <property type="entry name" value="Cu-oxidase_2nd"/>
</dbReference>
<dbReference type="Pfam" id="PF07732">
    <property type="entry name" value="Cu-oxidase_3"/>
    <property type="match status" value="1"/>
</dbReference>
<dbReference type="OrthoDB" id="2121828at2759"/>
<proteinExistence type="inferred from homology"/>
<evidence type="ECO:0000256" key="4">
    <source>
        <dbReference type="ARBA" id="ARBA00012297"/>
    </source>
</evidence>
<name>A0A0F7TLT2_PENBI</name>
<protein>
    <recommendedName>
        <fullName evidence="4">laccase</fullName>
        <ecNumber evidence="4">1.10.3.2</ecNumber>
    </recommendedName>
</protein>
<comment type="catalytic activity">
    <reaction evidence="1">
        <text>4 hydroquinone + O2 = 4 benzosemiquinone + 2 H2O</text>
        <dbReference type="Rhea" id="RHEA:11276"/>
        <dbReference type="ChEBI" id="CHEBI:15377"/>
        <dbReference type="ChEBI" id="CHEBI:15379"/>
        <dbReference type="ChEBI" id="CHEBI:17594"/>
        <dbReference type="ChEBI" id="CHEBI:17977"/>
        <dbReference type="EC" id="1.10.3.2"/>
    </reaction>
</comment>
<sequence length="570" mass="63307">MKTASLILGLLGVTTAASLHHQHLHPKLKRETCSGNTPSNRQKWCNYSASTNYYDVVPNTGVTREYYFDIQEVTVAPDGYSRSAMAINGSIPGPTIQADWGDHVIVHVTNNLASAKNGSSIHFHGIRQNYTNPNDGVVSITQCPTAPGKTTTYKWRATQYGSSWYHSHIGLQAWEGVFGGIVINGPATENYDVDKGSLFLNDWSHQTVDELYDSAQSSGPPTLDNGLINGTNVYGDDNSTSQTGYRFNTSVTAGTSYRFRLVNAAIDTHFKFSIDNHTLTVMAMDFVPIEPFNTTVLSIGMGQRYDIVVHADQSTGNDSYWMRAIPQSACSDNDSVDNIKGIMYYGNTLSTPTTTEYTYTDSCDDMDMSDLVPYLPQSASLPYYNASEPVTLGENSEKLFRWKMNGTSMQVEWDNPTLLQIWNNDTSFTNSSGVVELPRANEWAYVVIETSLSVPHPIHLHGHDFFVLAQGSGTYSGSSDLTSLTNPPRRDVAMLPSLGYLVVAFKTDNPGAWLMHCHIGWHTERGFAIQFLERYEEARKLIDYSSLQSECKAWDEYVEESSVEQEDDGI</sequence>
<evidence type="ECO:0000256" key="2">
    <source>
        <dbReference type="ARBA" id="ARBA00001935"/>
    </source>
</evidence>
<dbReference type="Pfam" id="PF00394">
    <property type="entry name" value="Cu-oxidase"/>
    <property type="match status" value="1"/>
</dbReference>
<dbReference type="GO" id="GO:0052716">
    <property type="term" value="F:hydroquinone:oxygen oxidoreductase activity"/>
    <property type="evidence" value="ECO:0007669"/>
    <property type="project" value="UniProtKB-EC"/>
</dbReference>
<dbReference type="FunFam" id="2.60.40.420:FF:000038">
    <property type="entry name" value="Extracellular dihydrogeodin oxidase/laccase"/>
    <property type="match status" value="1"/>
</dbReference>
<dbReference type="PANTHER" id="PTHR11709:SF502">
    <property type="entry name" value="MULTICOPPER OXIDASE"/>
    <property type="match status" value="1"/>
</dbReference>
<keyword evidence="9" id="KW-0186">Copper</keyword>